<dbReference type="Proteomes" id="UP000622245">
    <property type="component" value="Unassembled WGS sequence"/>
</dbReference>
<evidence type="ECO:0000259" key="5">
    <source>
        <dbReference type="PROSITE" id="PS50893"/>
    </source>
</evidence>
<dbReference type="PROSITE" id="PS50893">
    <property type="entry name" value="ABC_TRANSPORTER_2"/>
    <property type="match status" value="1"/>
</dbReference>
<name>A0ABS1YME2_9ACTN</name>
<dbReference type="Gene3D" id="3.40.50.300">
    <property type="entry name" value="P-loop containing nucleotide triphosphate hydrolases"/>
    <property type="match status" value="1"/>
</dbReference>
<dbReference type="SMART" id="SM00382">
    <property type="entry name" value="AAA"/>
    <property type="match status" value="1"/>
</dbReference>
<comment type="caution">
    <text evidence="6">The sequence shown here is derived from an EMBL/GenBank/DDBJ whole genome shotgun (WGS) entry which is preliminary data.</text>
</comment>
<dbReference type="PANTHER" id="PTHR43335:SF4">
    <property type="entry name" value="ABC TRANSPORTER, ATP-BINDING PROTEIN"/>
    <property type="match status" value="1"/>
</dbReference>
<dbReference type="SUPFAM" id="SSF52540">
    <property type="entry name" value="P-loop containing nucleoside triphosphate hydrolases"/>
    <property type="match status" value="1"/>
</dbReference>
<reference evidence="6 7" key="1">
    <citation type="submission" date="2021-01" db="EMBL/GenBank/DDBJ databases">
        <title>Draft genome sequence of Micromonospora sp. strain STR1s_6.</title>
        <authorList>
            <person name="Karlyshev A."/>
            <person name="Jawad R."/>
        </authorList>
    </citation>
    <scope>NUCLEOTIDE SEQUENCE [LARGE SCALE GENOMIC DNA]</scope>
    <source>
        <strain evidence="6 7">STR1S-6</strain>
    </source>
</reference>
<dbReference type="GO" id="GO:0005524">
    <property type="term" value="F:ATP binding"/>
    <property type="evidence" value="ECO:0007669"/>
    <property type="project" value="UniProtKB-KW"/>
</dbReference>
<proteinExistence type="inferred from homology"/>
<keyword evidence="3" id="KW-0547">Nucleotide-binding</keyword>
<evidence type="ECO:0000313" key="6">
    <source>
        <dbReference type="EMBL" id="MBM0278281.1"/>
    </source>
</evidence>
<dbReference type="InterPro" id="IPR003593">
    <property type="entry name" value="AAA+_ATPase"/>
</dbReference>
<evidence type="ECO:0000256" key="2">
    <source>
        <dbReference type="ARBA" id="ARBA00022448"/>
    </source>
</evidence>
<sequence length="306" mass="32282">MIEARKLTKRYGDKLAVDGLTFTVSPGMVTGFLGPNGAGKSTTMRMILGLDAPTSGSVLVNGKPYRAHTAPLREVGALLEARSIHPGRSAYNHLLALARTSGIHRSRVDEVIEAVGLAGVARRRAGKFSLGMGQRLGIATAMLGDPHTVILDEPLNGLDTDGIRWVRALLQSLAAEGRTVFVSSHLMSEMALTAQHLIVIGKGRLIADTGVAEFVRAGSRSVVRVRTTHPDALAPRLSGPGIEVSFDRDNTLTVSGLTTDQIGMAAGAAGITLLELTAEQASLEEVFIDLTRDAVEHRANTVGATP</sequence>
<dbReference type="Pfam" id="PF00005">
    <property type="entry name" value="ABC_tran"/>
    <property type="match status" value="1"/>
</dbReference>
<evidence type="ECO:0000313" key="7">
    <source>
        <dbReference type="Proteomes" id="UP000622245"/>
    </source>
</evidence>
<keyword evidence="2" id="KW-0813">Transport</keyword>
<evidence type="ECO:0000256" key="1">
    <source>
        <dbReference type="ARBA" id="ARBA00005417"/>
    </source>
</evidence>
<organism evidence="6 7">
    <name type="scientific">Micromonospora tarensis</name>
    <dbReference type="NCBI Taxonomy" id="2806100"/>
    <lineage>
        <taxon>Bacteria</taxon>
        <taxon>Bacillati</taxon>
        <taxon>Actinomycetota</taxon>
        <taxon>Actinomycetes</taxon>
        <taxon>Micromonosporales</taxon>
        <taxon>Micromonosporaceae</taxon>
        <taxon>Micromonospora</taxon>
    </lineage>
</organism>
<comment type="similarity">
    <text evidence="1">Belongs to the ABC transporter superfamily.</text>
</comment>
<gene>
    <name evidence="6" type="ORF">JM949_24530</name>
</gene>
<dbReference type="InterPro" id="IPR027417">
    <property type="entry name" value="P-loop_NTPase"/>
</dbReference>
<feature type="domain" description="ABC transporter" evidence="5">
    <location>
        <begin position="2"/>
        <end position="227"/>
    </location>
</feature>
<evidence type="ECO:0000256" key="3">
    <source>
        <dbReference type="ARBA" id="ARBA00022741"/>
    </source>
</evidence>
<dbReference type="EMBL" id="JAEVHL010000158">
    <property type="protein sequence ID" value="MBM0278281.1"/>
    <property type="molecule type" value="Genomic_DNA"/>
</dbReference>
<dbReference type="RefSeq" id="WP_203150663.1">
    <property type="nucleotide sequence ID" value="NZ_JAEVHL010000158.1"/>
</dbReference>
<protein>
    <submittedName>
        <fullName evidence="6">ATP-binding cassette domain-containing protein</fullName>
    </submittedName>
</protein>
<dbReference type="PANTHER" id="PTHR43335">
    <property type="entry name" value="ABC TRANSPORTER, ATP-BINDING PROTEIN"/>
    <property type="match status" value="1"/>
</dbReference>
<evidence type="ECO:0000256" key="4">
    <source>
        <dbReference type="ARBA" id="ARBA00022840"/>
    </source>
</evidence>
<dbReference type="InterPro" id="IPR003439">
    <property type="entry name" value="ABC_transporter-like_ATP-bd"/>
</dbReference>
<keyword evidence="4 6" id="KW-0067">ATP-binding</keyword>
<accession>A0ABS1YME2</accession>
<keyword evidence="7" id="KW-1185">Reference proteome</keyword>